<dbReference type="Proteomes" id="UP000199320">
    <property type="component" value="Unassembled WGS sequence"/>
</dbReference>
<gene>
    <name evidence="1" type="ORF">SAMN04488694_101166</name>
</gene>
<evidence type="ECO:0000313" key="2">
    <source>
        <dbReference type="Proteomes" id="UP000199320"/>
    </source>
</evidence>
<protein>
    <submittedName>
        <fullName evidence="1">Uncharacterized protein</fullName>
    </submittedName>
</protein>
<keyword evidence="2" id="KW-1185">Reference proteome</keyword>
<proteinExistence type="predicted"/>
<dbReference type="AlphaFoldDB" id="A0A1H9YMA5"/>
<dbReference type="STRING" id="392421.SAMN04488694_101166"/>
<accession>A0A1H9YMA5</accession>
<evidence type="ECO:0000313" key="1">
    <source>
        <dbReference type="EMBL" id="SES70168.1"/>
    </source>
</evidence>
<dbReference type="EMBL" id="FOIC01000001">
    <property type="protein sequence ID" value="SES70168.1"/>
    <property type="molecule type" value="Genomic_DNA"/>
</dbReference>
<reference evidence="2" key="1">
    <citation type="submission" date="2016-10" db="EMBL/GenBank/DDBJ databases">
        <authorList>
            <person name="Varghese N."/>
            <person name="Submissions S."/>
        </authorList>
    </citation>
    <scope>NUCLEOTIDE SEQUENCE [LARGE SCALE GENOMIC DNA]</scope>
    <source>
        <strain evidence="2">CDM_6</strain>
    </source>
</reference>
<organism evidence="1 2">
    <name type="scientific">Natrinema hispanicum</name>
    <dbReference type="NCBI Taxonomy" id="392421"/>
    <lineage>
        <taxon>Archaea</taxon>
        <taxon>Methanobacteriati</taxon>
        <taxon>Methanobacteriota</taxon>
        <taxon>Stenosarchaea group</taxon>
        <taxon>Halobacteria</taxon>
        <taxon>Halobacteriales</taxon>
        <taxon>Natrialbaceae</taxon>
        <taxon>Natrinema</taxon>
    </lineage>
</organism>
<name>A0A1H9YMA5_9EURY</name>
<sequence length="320" mass="35040">MATVAQKQSTVASLIDDIANTLSGLSAWSDADTTIVNDGASDSWDKNGRVFENTNMGVYLLMFVGDGNQHAADSDYDDVHGVRFILSNDWNSTDHHPAGKTTVTGNDPMSADIGNHRSDSFNNHRVSWSTSETGAWLFATDMGTAIDARSLSATYFISAGNDYLNVSAWNTSDGNNGMASAYGLEYVDSKFWNDGQDPWAFWQGDSYHDRMQTGYGWNSYISDSPSIEYLGTSIGNIESGDWGIINPDSTDDTFFFRRPTIYQTNSQTVPVAFLEDAIPNDKQEGAAHGDIVTYDATDYRIMQQSGAGKSNTISVGLRYE</sequence>